<gene>
    <name evidence="5" type="ORF">QO231_04745</name>
</gene>
<feature type="domain" description="Soluble ligand binding" evidence="4">
    <location>
        <begin position="132"/>
        <end position="184"/>
    </location>
</feature>
<accession>A0ABU3VAG0</accession>
<reference evidence="6" key="1">
    <citation type="submission" date="2023-05" db="EMBL/GenBank/DDBJ databases">
        <title>Sedimentitalea sp. nov. JM2-8.</title>
        <authorList>
            <person name="Huang J."/>
        </authorList>
    </citation>
    <scope>NUCLEOTIDE SEQUENCE [LARGE SCALE GENOMIC DNA]</scope>
    <source>
        <strain evidence="6">KHS03</strain>
    </source>
</reference>
<evidence type="ECO:0000313" key="6">
    <source>
        <dbReference type="Proteomes" id="UP001255416"/>
    </source>
</evidence>
<dbReference type="InterPro" id="IPR003715">
    <property type="entry name" value="Poly_export_N"/>
</dbReference>
<sequence>MRLKFPLGRRGRTYQRKPDMQRFIALIVSLLVLPLAASQAQAQSSYKIKAGDVLRIEVLEDSSLNGESIVLPDGRVSVPLVGTVPVSGRNVDDVRADLVARLRPNFASDPTVYVSLSSVATREPATPRTFTIYMLGEVATPGTLEVERGTTFLQALAQGGGVTRFGATKRLQLRRAGSDGRMQVYTFNVKAIMDGKSSLNTPVLREGDVIIVPQRRLFE</sequence>
<dbReference type="RefSeq" id="WP_316773803.1">
    <property type="nucleotide sequence ID" value="NZ_JASMWN010000002.1"/>
</dbReference>
<feature type="signal peptide" evidence="2">
    <location>
        <begin position="1"/>
        <end position="42"/>
    </location>
</feature>
<dbReference type="EMBL" id="JASMWN010000002">
    <property type="protein sequence ID" value="MDU9003157.1"/>
    <property type="molecule type" value="Genomic_DNA"/>
</dbReference>
<dbReference type="Pfam" id="PF10531">
    <property type="entry name" value="SLBB"/>
    <property type="match status" value="1"/>
</dbReference>
<evidence type="ECO:0000256" key="1">
    <source>
        <dbReference type="ARBA" id="ARBA00022729"/>
    </source>
</evidence>
<dbReference type="Proteomes" id="UP001255416">
    <property type="component" value="Unassembled WGS sequence"/>
</dbReference>
<dbReference type="Gene3D" id="3.30.1950.10">
    <property type="entry name" value="wza like domain"/>
    <property type="match status" value="1"/>
</dbReference>
<keyword evidence="1 2" id="KW-0732">Signal</keyword>
<dbReference type="PANTHER" id="PTHR33619">
    <property type="entry name" value="POLYSACCHARIDE EXPORT PROTEIN GFCE-RELATED"/>
    <property type="match status" value="1"/>
</dbReference>
<protein>
    <submittedName>
        <fullName evidence="5">Polysaccharide biosynthesis/export family protein</fullName>
    </submittedName>
</protein>
<proteinExistence type="predicted"/>
<evidence type="ECO:0000259" key="4">
    <source>
        <dbReference type="Pfam" id="PF10531"/>
    </source>
</evidence>
<comment type="caution">
    <text evidence="5">The sequence shown here is derived from an EMBL/GenBank/DDBJ whole genome shotgun (WGS) entry which is preliminary data.</text>
</comment>
<evidence type="ECO:0000313" key="5">
    <source>
        <dbReference type="EMBL" id="MDU9003157.1"/>
    </source>
</evidence>
<feature type="domain" description="Polysaccharide export protein N-terminal" evidence="3">
    <location>
        <begin position="41"/>
        <end position="116"/>
    </location>
</feature>
<evidence type="ECO:0000259" key="3">
    <source>
        <dbReference type="Pfam" id="PF02563"/>
    </source>
</evidence>
<name>A0ABU3VAG0_9RHOB</name>
<dbReference type="Gene3D" id="3.10.560.10">
    <property type="entry name" value="Outer membrane lipoprotein wza domain like"/>
    <property type="match status" value="1"/>
</dbReference>
<dbReference type="InterPro" id="IPR049712">
    <property type="entry name" value="Poly_export"/>
</dbReference>
<keyword evidence="6" id="KW-1185">Reference proteome</keyword>
<organism evidence="5 6">
    <name type="scientific">Sedimentitalea todarodis</name>
    <dbReference type="NCBI Taxonomy" id="1631240"/>
    <lineage>
        <taxon>Bacteria</taxon>
        <taxon>Pseudomonadati</taxon>
        <taxon>Pseudomonadota</taxon>
        <taxon>Alphaproteobacteria</taxon>
        <taxon>Rhodobacterales</taxon>
        <taxon>Paracoccaceae</taxon>
        <taxon>Sedimentitalea</taxon>
    </lineage>
</organism>
<dbReference type="Pfam" id="PF02563">
    <property type="entry name" value="Poly_export"/>
    <property type="match status" value="1"/>
</dbReference>
<feature type="chain" id="PRO_5045214773" evidence="2">
    <location>
        <begin position="43"/>
        <end position="219"/>
    </location>
</feature>
<evidence type="ECO:0000256" key="2">
    <source>
        <dbReference type="SAM" id="SignalP"/>
    </source>
</evidence>
<dbReference type="InterPro" id="IPR019554">
    <property type="entry name" value="Soluble_ligand-bd"/>
</dbReference>
<dbReference type="PANTHER" id="PTHR33619:SF3">
    <property type="entry name" value="POLYSACCHARIDE EXPORT PROTEIN GFCE-RELATED"/>
    <property type="match status" value="1"/>
</dbReference>